<evidence type="ECO:0000259" key="1">
    <source>
        <dbReference type="Pfam" id="PF01370"/>
    </source>
</evidence>
<dbReference type="CDD" id="cd08946">
    <property type="entry name" value="SDR_e"/>
    <property type="match status" value="1"/>
</dbReference>
<dbReference type="EMBL" id="BDGJ01000197">
    <property type="protein sequence ID" value="GAW94058.1"/>
    <property type="molecule type" value="Genomic_DNA"/>
</dbReference>
<dbReference type="Proteomes" id="UP000197032">
    <property type="component" value="Unassembled WGS sequence"/>
</dbReference>
<accession>A0A1Z5HXB4</accession>
<dbReference type="PANTHER" id="PTHR43245">
    <property type="entry name" value="BIFUNCTIONAL POLYMYXIN RESISTANCE PROTEIN ARNA"/>
    <property type="match status" value="1"/>
</dbReference>
<dbReference type="Pfam" id="PF01370">
    <property type="entry name" value="Epimerase"/>
    <property type="match status" value="1"/>
</dbReference>
<protein>
    <submittedName>
        <fullName evidence="2">NAD-dependent epimerase/dehydratase</fullName>
    </submittedName>
</protein>
<gene>
    <name evidence="2" type="ORF">KKC1_31760</name>
</gene>
<dbReference type="SUPFAM" id="SSF51735">
    <property type="entry name" value="NAD(P)-binding Rossmann-fold domains"/>
    <property type="match status" value="1"/>
</dbReference>
<dbReference type="OrthoDB" id="9811743at2"/>
<dbReference type="InterPro" id="IPR001509">
    <property type="entry name" value="Epimerase_deHydtase"/>
</dbReference>
<dbReference type="RefSeq" id="WP_088555075.1">
    <property type="nucleotide sequence ID" value="NZ_BDGJ01000197.1"/>
</dbReference>
<sequence>MKVLVTGGGGYIGSVLTRLLLERGHRVRCLDRFFFGKEVLEEEKEEYKDRLELVQGDIRWVEPEVLEGVDAVMDLAALSNDPTGELDPQKTMDINYRGRARMAEMAKEYGVNRYILASSCSIYGFQEGILDENSPARPLTTYARANYLAERAVLSLLDENFKPVALRQATVYGLSKRMRFDLAVNGMTLGFFKQGKIPILRDGTQWRPFVHVRDTAKAFIMAMEADPGLVGGQVFNVGANEQNYQIYPLAELVAEATGLPFAFEWYGSPDHRSYRVSFDRIKQVLGYHPDYTPADGAREIYAALKDGRVVDSTRTITLQWYKHLLETHKFIHDIEMNGVLL</sequence>
<dbReference type="AlphaFoldDB" id="A0A1Z5HXB4"/>
<dbReference type="PANTHER" id="PTHR43245:SF23">
    <property type="entry name" value="NAD(P)-BINDING DOMAIN-CONTAINING PROTEIN"/>
    <property type="match status" value="1"/>
</dbReference>
<reference evidence="3" key="1">
    <citation type="journal article" date="2017" name="Appl. Environ. Microbiol.">
        <title>Genomic Analysis of Calderihabitans maritimus KKC1, a Thermophilic, Hydrogenogenic, Carboxydotrophic Bacterium Isolated from Marine Sediment.</title>
        <authorList>
            <person name="Omae K."/>
            <person name="Yoneda Y."/>
            <person name="Fukuyama Y."/>
            <person name="Yoshida T."/>
            <person name="Sako Y."/>
        </authorList>
    </citation>
    <scope>NUCLEOTIDE SEQUENCE [LARGE SCALE GENOMIC DNA]</scope>
    <source>
        <strain evidence="3">KKC1</strain>
    </source>
</reference>
<name>A0A1Z5HXB4_9FIRM</name>
<dbReference type="InterPro" id="IPR036291">
    <property type="entry name" value="NAD(P)-bd_dom_sf"/>
</dbReference>
<dbReference type="Gene3D" id="3.40.50.720">
    <property type="entry name" value="NAD(P)-binding Rossmann-like Domain"/>
    <property type="match status" value="1"/>
</dbReference>
<keyword evidence="3" id="KW-1185">Reference proteome</keyword>
<evidence type="ECO:0000313" key="2">
    <source>
        <dbReference type="EMBL" id="GAW94058.1"/>
    </source>
</evidence>
<organism evidence="2 3">
    <name type="scientific">Calderihabitans maritimus</name>
    <dbReference type="NCBI Taxonomy" id="1246530"/>
    <lineage>
        <taxon>Bacteria</taxon>
        <taxon>Bacillati</taxon>
        <taxon>Bacillota</taxon>
        <taxon>Clostridia</taxon>
        <taxon>Neomoorellales</taxon>
        <taxon>Calderihabitantaceae</taxon>
        <taxon>Calderihabitans</taxon>
    </lineage>
</organism>
<evidence type="ECO:0000313" key="3">
    <source>
        <dbReference type="Proteomes" id="UP000197032"/>
    </source>
</evidence>
<feature type="domain" description="NAD-dependent epimerase/dehydratase" evidence="1">
    <location>
        <begin position="3"/>
        <end position="238"/>
    </location>
</feature>
<proteinExistence type="predicted"/>
<dbReference type="InterPro" id="IPR050177">
    <property type="entry name" value="Lipid_A_modif_metabolic_enz"/>
</dbReference>
<comment type="caution">
    <text evidence="2">The sequence shown here is derived from an EMBL/GenBank/DDBJ whole genome shotgun (WGS) entry which is preliminary data.</text>
</comment>